<dbReference type="GO" id="GO:0003899">
    <property type="term" value="F:DNA-directed RNA polymerase activity"/>
    <property type="evidence" value="ECO:0007669"/>
    <property type="project" value="UniProtKB-EC"/>
</dbReference>
<keyword evidence="6 11" id="KW-0548">Nucleotidyltransferase</keyword>
<dbReference type="Gene3D" id="3.90.940.10">
    <property type="match status" value="1"/>
</dbReference>
<dbReference type="GO" id="GO:0000428">
    <property type="term" value="C:DNA-directed RNA polymerase complex"/>
    <property type="evidence" value="ECO:0007669"/>
    <property type="project" value="UniProtKB-KW"/>
</dbReference>
<dbReference type="EC" id="2.7.7.6" evidence="2 11"/>
<evidence type="ECO:0000256" key="3">
    <source>
        <dbReference type="ARBA" id="ARBA00013725"/>
    </source>
</evidence>
<evidence type="ECO:0000256" key="5">
    <source>
        <dbReference type="ARBA" id="ARBA00022679"/>
    </source>
</evidence>
<reference evidence="12 13" key="1">
    <citation type="submission" date="2023-10" db="EMBL/GenBank/DDBJ databases">
        <title>Characteristics and mechanism of a salt-tolerant marine origin heterotrophic nitrifying- aerobic denitrifying bacteria Marinobacter xestospongiae HN1.</title>
        <authorList>
            <person name="Qi R."/>
        </authorList>
    </citation>
    <scope>NUCLEOTIDE SEQUENCE [LARGE SCALE GENOMIC DNA]</scope>
    <source>
        <strain evidence="12 13">HN1</strain>
    </source>
</reference>
<dbReference type="SUPFAM" id="SSF63562">
    <property type="entry name" value="RPB6/omega subunit-like"/>
    <property type="match status" value="1"/>
</dbReference>
<dbReference type="HAMAP" id="MF_00366">
    <property type="entry name" value="RNApol_bact_RpoZ"/>
    <property type="match status" value="1"/>
</dbReference>
<dbReference type="EMBL" id="JAWIIJ010000005">
    <property type="protein sequence ID" value="MDV2078752.1"/>
    <property type="molecule type" value="Genomic_DNA"/>
</dbReference>
<proteinExistence type="inferred from homology"/>
<evidence type="ECO:0000256" key="10">
    <source>
        <dbReference type="ARBA" id="ARBA00048552"/>
    </source>
</evidence>
<dbReference type="PANTHER" id="PTHR34476:SF1">
    <property type="entry name" value="DNA-DIRECTED RNA POLYMERASE SUBUNIT OMEGA"/>
    <property type="match status" value="1"/>
</dbReference>
<evidence type="ECO:0000256" key="4">
    <source>
        <dbReference type="ARBA" id="ARBA00022478"/>
    </source>
</evidence>
<dbReference type="InterPro" id="IPR036161">
    <property type="entry name" value="RPB6/omega-like_sf"/>
</dbReference>
<protein>
    <recommendedName>
        <fullName evidence="3 11">DNA-directed RNA polymerase subunit omega</fullName>
        <shortName evidence="11">RNAP omega subunit</shortName>
        <ecNumber evidence="2 11">2.7.7.6</ecNumber>
    </recommendedName>
    <alternativeName>
        <fullName evidence="9 11">RNA polymerase omega subunit</fullName>
    </alternativeName>
    <alternativeName>
        <fullName evidence="8 11">Transcriptase subunit omega</fullName>
    </alternativeName>
</protein>
<evidence type="ECO:0000256" key="11">
    <source>
        <dbReference type="HAMAP-Rule" id="MF_00366"/>
    </source>
</evidence>
<evidence type="ECO:0000256" key="6">
    <source>
        <dbReference type="ARBA" id="ARBA00022695"/>
    </source>
</evidence>
<keyword evidence="5 11" id="KW-0808">Transferase</keyword>
<gene>
    <name evidence="11 12" type="primary">rpoZ</name>
    <name evidence="12" type="ORF">RYS15_08650</name>
</gene>
<dbReference type="InterPro" id="IPR003716">
    <property type="entry name" value="DNA-dir_RNA_pol_omega"/>
</dbReference>
<evidence type="ECO:0000256" key="2">
    <source>
        <dbReference type="ARBA" id="ARBA00012418"/>
    </source>
</evidence>
<keyword evidence="7 11" id="KW-0804">Transcription</keyword>
<keyword evidence="13" id="KW-1185">Reference proteome</keyword>
<dbReference type="InterPro" id="IPR006110">
    <property type="entry name" value="Pol_omega/Rpo6/RPB6"/>
</dbReference>
<evidence type="ECO:0000313" key="13">
    <source>
        <dbReference type="Proteomes" id="UP001269819"/>
    </source>
</evidence>
<evidence type="ECO:0000313" key="12">
    <source>
        <dbReference type="EMBL" id="MDV2078752.1"/>
    </source>
</evidence>
<dbReference type="Proteomes" id="UP001269819">
    <property type="component" value="Unassembled WGS sequence"/>
</dbReference>
<comment type="function">
    <text evidence="11">Promotes RNA polymerase assembly. Latches the N- and C-terminal regions of the beta' subunit thereby facilitating its interaction with the beta and alpha subunits.</text>
</comment>
<dbReference type="PANTHER" id="PTHR34476">
    <property type="entry name" value="DNA-DIRECTED RNA POLYMERASE SUBUNIT OMEGA"/>
    <property type="match status" value="1"/>
</dbReference>
<dbReference type="Pfam" id="PF01192">
    <property type="entry name" value="RNA_pol_Rpb6"/>
    <property type="match status" value="1"/>
</dbReference>
<keyword evidence="4 11" id="KW-0240">DNA-directed RNA polymerase</keyword>
<evidence type="ECO:0000256" key="7">
    <source>
        <dbReference type="ARBA" id="ARBA00023163"/>
    </source>
</evidence>
<comment type="similarity">
    <text evidence="1 11">Belongs to the RNA polymerase subunit omega family.</text>
</comment>
<accession>A0ABU3VXR1</accession>
<evidence type="ECO:0000256" key="8">
    <source>
        <dbReference type="ARBA" id="ARBA00029924"/>
    </source>
</evidence>
<sequence>MARVTVEDCLDHVDNRFQLVMVASKRARQIATKGHEPMVPEENDKPTVLALREIAEGKVSPELLTEEEDD</sequence>
<dbReference type="RefSeq" id="WP_227172597.1">
    <property type="nucleotide sequence ID" value="NZ_BAABBC010000007.1"/>
</dbReference>
<dbReference type="NCBIfam" id="TIGR00690">
    <property type="entry name" value="rpoZ"/>
    <property type="match status" value="1"/>
</dbReference>
<evidence type="ECO:0000256" key="1">
    <source>
        <dbReference type="ARBA" id="ARBA00006711"/>
    </source>
</evidence>
<comment type="caution">
    <text evidence="12">The sequence shown here is derived from an EMBL/GenBank/DDBJ whole genome shotgun (WGS) entry which is preliminary data.</text>
</comment>
<comment type="subunit">
    <text evidence="11">The RNAP catalytic core consists of 2 alpha, 1 beta, 1 beta' and 1 omega subunit. When a sigma factor is associated with the core the holoenzyme is formed, which can initiate transcription.</text>
</comment>
<dbReference type="SMART" id="SM01409">
    <property type="entry name" value="RNA_pol_Rpb6"/>
    <property type="match status" value="1"/>
</dbReference>
<comment type="catalytic activity">
    <reaction evidence="10 11">
        <text>RNA(n) + a ribonucleoside 5'-triphosphate = RNA(n+1) + diphosphate</text>
        <dbReference type="Rhea" id="RHEA:21248"/>
        <dbReference type="Rhea" id="RHEA-COMP:14527"/>
        <dbReference type="Rhea" id="RHEA-COMP:17342"/>
        <dbReference type="ChEBI" id="CHEBI:33019"/>
        <dbReference type="ChEBI" id="CHEBI:61557"/>
        <dbReference type="ChEBI" id="CHEBI:140395"/>
        <dbReference type="EC" id="2.7.7.6"/>
    </reaction>
</comment>
<organism evidence="12 13">
    <name type="scientific">Marinobacter xestospongiae</name>
    <dbReference type="NCBI Taxonomy" id="994319"/>
    <lineage>
        <taxon>Bacteria</taxon>
        <taxon>Pseudomonadati</taxon>
        <taxon>Pseudomonadota</taxon>
        <taxon>Gammaproteobacteria</taxon>
        <taxon>Pseudomonadales</taxon>
        <taxon>Marinobacteraceae</taxon>
        <taxon>Marinobacter</taxon>
    </lineage>
</organism>
<evidence type="ECO:0000256" key="9">
    <source>
        <dbReference type="ARBA" id="ARBA00030998"/>
    </source>
</evidence>
<name>A0ABU3VXR1_9GAMM</name>